<evidence type="ECO:0000313" key="2">
    <source>
        <dbReference type="Proteomes" id="UP000615989"/>
    </source>
</evidence>
<dbReference type="Proteomes" id="UP000615989">
    <property type="component" value="Unassembled WGS sequence"/>
</dbReference>
<accession>A0ABX1PRG5</accession>
<organism evidence="1 2">
    <name type="scientific">Aromatoleum anaerobium</name>
    <dbReference type="NCBI Taxonomy" id="182180"/>
    <lineage>
        <taxon>Bacteria</taxon>
        <taxon>Pseudomonadati</taxon>
        <taxon>Pseudomonadota</taxon>
        <taxon>Betaproteobacteria</taxon>
        <taxon>Rhodocyclales</taxon>
        <taxon>Rhodocyclaceae</taxon>
        <taxon>Aromatoleum</taxon>
    </lineage>
</organism>
<reference evidence="1" key="1">
    <citation type="submission" date="2019-12" db="EMBL/GenBank/DDBJ databases">
        <title>Comparative genomics gives insights into the taxonomy of the Azoarcus-Aromatoleum group and reveals separate origins of nif in the plant-associated Azoarcus and non-plant-associated Aromatoleum sub-groups.</title>
        <authorList>
            <person name="Lafos M."/>
            <person name="Maluk M."/>
            <person name="Batista M."/>
            <person name="Junghare M."/>
            <person name="Carmona M."/>
            <person name="Faoro H."/>
            <person name="Cruz L.M."/>
            <person name="Battistoni F."/>
            <person name="De Souza E."/>
            <person name="Pedrosa F."/>
            <person name="Chen W.-M."/>
            <person name="Poole P.S."/>
            <person name="Dixon R.A."/>
            <person name="James E.K."/>
        </authorList>
    </citation>
    <scope>NUCLEOTIDE SEQUENCE</scope>
    <source>
        <strain evidence="1">LuFRes1</strain>
    </source>
</reference>
<dbReference type="RefSeq" id="WP_169120543.1">
    <property type="nucleotide sequence ID" value="NZ_WTVG02000038.1"/>
</dbReference>
<dbReference type="EMBL" id="WTVG01000113">
    <property type="protein sequence ID" value="NMG26976.1"/>
    <property type="molecule type" value="Genomic_DNA"/>
</dbReference>
<proteinExistence type="predicted"/>
<comment type="caution">
    <text evidence="1">The sequence shown here is derived from an EMBL/GenBank/DDBJ whole genome shotgun (WGS) entry which is preliminary data.</text>
</comment>
<evidence type="ECO:0000313" key="1">
    <source>
        <dbReference type="EMBL" id="NMG26976.1"/>
    </source>
</evidence>
<name>A0ABX1PRG5_9RHOO</name>
<keyword evidence="2" id="KW-1185">Reference proteome</keyword>
<gene>
    <name evidence="1" type="ORF">GO606_20170</name>
</gene>
<sequence length="45" mass="4540">MKTALILAVLFASFALVGTIDYETAVARTGQSSGAAPTLAAWGTP</sequence>
<protein>
    <submittedName>
        <fullName evidence="1">Uncharacterized protein</fullName>
    </submittedName>
</protein>